<keyword evidence="8" id="KW-1185">Reference proteome</keyword>
<comment type="subcellular location">
    <subcellularLocation>
        <location evidence="6">Cell membrane</location>
        <topology evidence="6">Multi-pass membrane protein</topology>
    </subcellularLocation>
    <subcellularLocation>
        <location evidence="1">Membrane</location>
    </subcellularLocation>
</comment>
<evidence type="ECO:0000256" key="2">
    <source>
        <dbReference type="ARBA" id="ARBA00007165"/>
    </source>
</evidence>
<accession>A0A1W2AR44</accession>
<feature type="transmembrane region" description="Helical" evidence="6">
    <location>
        <begin position="230"/>
        <end position="250"/>
    </location>
</feature>
<dbReference type="InterPro" id="IPR002994">
    <property type="entry name" value="Surf1/Shy1"/>
</dbReference>
<name>A0A1W2AR44_9BURK</name>
<dbReference type="CDD" id="cd06662">
    <property type="entry name" value="SURF1"/>
    <property type="match status" value="1"/>
</dbReference>
<protein>
    <recommendedName>
        <fullName evidence="6">SURF1-like protein</fullName>
    </recommendedName>
</protein>
<feature type="transmembrane region" description="Helical" evidence="6">
    <location>
        <begin position="16"/>
        <end position="35"/>
    </location>
</feature>
<keyword evidence="4 6" id="KW-1133">Transmembrane helix</keyword>
<dbReference type="Pfam" id="PF02104">
    <property type="entry name" value="SURF1"/>
    <property type="match status" value="1"/>
</dbReference>
<evidence type="ECO:0000313" key="8">
    <source>
        <dbReference type="Proteomes" id="UP000192708"/>
    </source>
</evidence>
<dbReference type="Proteomes" id="UP000192708">
    <property type="component" value="Unassembled WGS sequence"/>
</dbReference>
<evidence type="ECO:0000256" key="6">
    <source>
        <dbReference type="RuleBase" id="RU363076"/>
    </source>
</evidence>
<reference evidence="7 8" key="1">
    <citation type="submission" date="2017-04" db="EMBL/GenBank/DDBJ databases">
        <authorList>
            <person name="Afonso C.L."/>
            <person name="Miller P.J."/>
            <person name="Scott M.A."/>
            <person name="Spackman E."/>
            <person name="Goraichik I."/>
            <person name="Dimitrov K.M."/>
            <person name="Suarez D.L."/>
            <person name="Swayne D.E."/>
        </authorList>
    </citation>
    <scope>NUCLEOTIDE SEQUENCE [LARGE SCALE GENOMIC DNA]</scope>
    <source>
        <strain evidence="7 8">VK13</strain>
    </source>
</reference>
<keyword evidence="5 6" id="KW-0472">Membrane</keyword>
<comment type="similarity">
    <text evidence="2 6">Belongs to the SURF1 family.</text>
</comment>
<evidence type="ECO:0000256" key="1">
    <source>
        <dbReference type="ARBA" id="ARBA00004370"/>
    </source>
</evidence>
<organism evidence="7 8">
    <name type="scientific">Polynucleobacter kasalickyi</name>
    <dbReference type="NCBI Taxonomy" id="1938817"/>
    <lineage>
        <taxon>Bacteria</taxon>
        <taxon>Pseudomonadati</taxon>
        <taxon>Pseudomonadota</taxon>
        <taxon>Betaproteobacteria</taxon>
        <taxon>Burkholderiales</taxon>
        <taxon>Burkholderiaceae</taxon>
        <taxon>Polynucleobacter</taxon>
    </lineage>
</organism>
<dbReference type="EMBL" id="FWXJ01000010">
    <property type="protein sequence ID" value="SMC63187.1"/>
    <property type="molecule type" value="Genomic_DNA"/>
</dbReference>
<gene>
    <name evidence="7" type="ORF">SAMN06296008_11034</name>
</gene>
<dbReference type="PANTHER" id="PTHR23427:SF2">
    <property type="entry name" value="SURFEIT LOCUS PROTEIN 1"/>
    <property type="match status" value="1"/>
</dbReference>
<dbReference type="OrthoDB" id="9789940at2"/>
<keyword evidence="6" id="KW-1003">Cell membrane</keyword>
<dbReference type="AlphaFoldDB" id="A0A1W2AR44"/>
<dbReference type="RefSeq" id="WP_084283950.1">
    <property type="nucleotide sequence ID" value="NZ_FWXJ01000010.1"/>
</dbReference>
<evidence type="ECO:0000256" key="3">
    <source>
        <dbReference type="ARBA" id="ARBA00022692"/>
    </source>
</evidence>
<dbReference type="InterPro" id="IPR045214">
    <property type="entry name" value="Surf1/Surf4"/>
</dbReference>
<evidence type="ECO:0000256" key="5">
    <source>
        <dbReference type="ARBA" id="ARBA00023136"/>
    </source>
</evidence>
<evidence type="ECO:0000313" key="7">
    <source>
        <dbReference type="EMBL" id="SMC63187.1"/>
    </source>
</evidence>
<evidence type="ECO:0000256" key="4">
    <source>
        <dbReference type="ARBA" id="ARBA00022989"/>
    </source>
</evidence>
<proteinExistence type="inferred from homology"/>
<sequence>MIQYSIRQDIGQRKTAFVAMVLLVLLGIGLGNWQLHRAEYKENLASNIAKKEKQNPLSASDKKWELTDAIYHQIIIDGYWLSAEGVWLDNRPHPQGRDPITGITTGFNLLMPMKIKVKEQDFIIWVNRGWAPRNFSQRDVVPTVNDINTKVQIQGVAFADAGKTYNFGQEVDAKASDGRRLLQNFSIANFSQKINLPYQPFIVRQDSEGNDGLDRNWSKMDSGASKHTAYAIQWFALSIMTFFFWLITGLRKQSKRLG</sequence>
<dbReference type="PROSITE" id="PS50895">
    <property type="entry name" value="SURF1"/>
    <property type="match status" value="1"/>
</dbReference>
<dbReference type="STRING" id="1938817.SAMN06296008_11034"/>
<dbReference type="GO" id="GO:0005886">
    <property type="term" value="C:plasma membrane"/>
    <property type="evidence" value="ECO:0007669"/>
    <property type="project" value="UniProtKB-SubCell"/>
</dbReference>
<dbReference type="PANTHER" id="PTHR23427">
    <property type="entry name" value="SURFEIT LOCUS PROTEIN"/>
    <property type="match status" value="1"/>
</dbReference>
<keyword evidence="3 6" id="KW-0812">Transmembrane</keyword>